<dbReference type="GO" id="GO:0045490">
    <property type="term" value="P:pectin catabolic process"/>
    <property type="evidence" value="ECO:0007669"/>
    <property type="project" value="TreeGrafter"/>
</dbReference>
<feature type="chain" id="PRO_5011823345" description="Arabinogalactan endo-beta-1,4-galactanase" evidence="4">
    <location>
        <begin position="29"/>
        <end position="403"/>
    </location>
</feature>
<gene>
    <name evidence="5" type="ORF">SAMN04488109_4322</name>
</gene>
<dbReference type="STRING" id="947013.SAMN04488109_4322"/>
<dbReference type="GO" id="GO:0031218">
    <property type="term" value="F:arabinogalactan endo-1,4-beta-galactosidase activity"/>
    <property type="evidence" value="ECO:0007669"/>
    <property type="project" value="UniProtKB-EC"/>
</dbReference>
<dbReference type="PANTHER" id="PTHR34983">
    <property type="entry name" value="ARABINOGALACTAN ENDO-BETA-1,4-GALACTANASE A"/>
    <property type="match status" value="1"/>
</dbReference>
<dbReference type="EC" id="3.2.1.89" evidence="4"/>
<evidence type="ECO:0000256" key="1">
    <source>
        <dbReference type="ARBA" id="ARBA00010687"/>
    </source>
</evidence>
<comment type="catalytic activity">
    <reaction evidence="4">
        <text>The enzyme specifically hydrolyzes (1-&gt;4)-beta-D-galactosidic linkages in type I arabinogalactans.</text>
        <dbReference type="EC" id="3.2.1.89"/>
    </reaction>
</comment>
<dbReference type="GO" id="GO:0015926">
    <property type="term" value="F:glucosidase activity"/>
    <property type="evidence" value="ECO:0007669"/>
    <property type="project" value="InterPro"/>
</dbReference>
<dbReference type="Gene3D" id="3.20.20.80">
    <property type="entry name" value="Glycosidases"/>
    <property type="match status" value="1"/>
</dbReference>
<dbReference type="InterPro" id="IPR017853">
    <property type="entry name" value="GH"/>
</dbReference>
<evidence type="ECO:0000256" key="2">
    <source>
        <dbReference type="ARBA" id="ARBA00022801"/>
    </source>
</evidence>
<feature type="signal peptide" evidence="4">
    <location>
        <begin position="1"/>
        <end position="28"/>
    </location>
</feature>
<keyword evidence="2 4" id="KW-0378">Hydrolase</keyword>
<accession>A0A1M5TWZ2</accession>
<evidence type="ECO:0000256" key="4">
    <source>
        <dbReference type="RuleBase" id="RU361192"/>
    </source>
</evidence>
<protein>
    <recommendedName>
        <fullName evidence="4">Arabinogalactan endo-beta-1,4-galactanase</fullName>
        <ecNumber evidence="4">3.2.1.89</ecNumber>
    </recommendedName>
</protein>
<evidence type="ECO:0000256" key="3">
    <source>
        <dbReference type="ARBA" id="ARBA00023295"/>
    </source>
</evidence>
<name>A0A1M5TWZ2_9BACT</name>
<evidence type="ECO:0000313" key="5">
    <source>
        <dbReference type="EMBL" id="SHH55218.1"/>
    </source>
</evidence>
<dbReference type="Pfam" id="PF07745">
    <property type="entry name" value="Glyco_hydro_53"/>
    <property type="match status" value="1"/>
</dbReference>
<dbReference type="OrthoDB" id="9768786at2"/>
<dbReference type="AlphaFoldDB" id="A0A1M5TWZ2"/>
<comment type="similarity">
    <text evidence="1 4">Belongs to the glycosyl hydrolase 53 family.</text>
</comment>
<reference evidence="5 6" key="1">
    <citation type="submission" date="2016-11" db="EMBL/GenBank/DDBJ databases">
        <authorList>
            <person name="Jaros S."/>
            <person name="Januszkiewicz K."/>
            <person name="Wedrychowicz H."/>
        </authorList>
    </citation>
    <scope>NUCLEOTIDE SEQUENCE [LARGE SCALE GENOMIC DNA]</scope>
    <source>
        <strain evidence="5 6">DSM 24574</strain>
    </source>
</reference>
<keyword evidence="4" id="KW-0732">Signal</keyword>
<dbReference type="InterPro" id="IPR011683">
    <property type="entry name" value="Glyco_hydro_53"/>
</dbReference>
<dbReference type="EMBL" id="FQWQ01000003">
    <property type="protein sequence ID" value="SHH55218.1"/>
    <property type="molecule type" value="Genomic_DNA"/>
</dbReference>
<evidence type="ECO:0000313" key="6">
    <source>
        <dbReference type="Proteomes" id="UP000184212"/>
    </source>
</evidence>
<dbReference type="SUPFAM" id="SSF51445">
    <property type="entry name" value="(Trans)glycosidases"/>
    <property type="match status" value="1"/>
</dbReference>
<keyword evidence="6" id="KW-1185">Reference proteome</keyword>
<dbReference type="Proteomes" id="UP000184212">
    <property type="component" value="Unassembled WGS sequence"/>
</dbReference>
<proteinExistence type="inferred from homology"/>
<keyword evidence="3 4" id="KW-0326">Glycosidase</keyword>
<sequence length="403" mass="45304">MTIDHLNKIYLNASKFLFLILFCLMACHSDDPSQSEPPPVDGGSFYFGADLSWVNEILDHGGVYKEDNVVKDPYQIFKNKGLNLVRVRLWNNPLWTKEKYGDQGTQLYSDIKDVERTIASAKALGLQVLLDFHYSDTWADPEKQYIPEAWQDIKSIKVLSDSVYNYTFKTLHYLQGKNLQPELVQLGNEINCGLLSTDAPSGFPSCNVCNNQWTNAGEVLNAGIRAVRDVSASASTKTKVILHVADPKNVEWWFDNIKSQALVTDFDMVGFSYYPLWHTTVAIDDISAKVAGFKARFNKDVIILETGYPWTRENADSYNNLFGDAQPLNGFPFTIQGQYDLMKKLTTEVKQGGGVGVIPWEPGAITSGMKDQWGTGSTLDNCAYFDFSGNAIQTMDYMTFQYP</sequence>
<organism evidence="5 6">
    <name type="scientific">Chryseolinea serpens</name>
    <dbReference type="NCBI Taxonomy" id="947013"/>
    <lineage>
        <taxon>Bacteria</taxon>
        <taxon>Pseudomonadati</taxon>
        <taxon>Bacteroidota</taxon>
        <taxon>Cytophagia</taxon>
        <taxon>Cytophagales</taxon>
        <taxon>Fulvivirgaceae</taxon>
        <taxon>Chryseolinea</taxon>
    </lineage>
</organism>
<dbReference type="PANTHER" id="PTHR34983:SF2">
    <property type="entry name" value="ENDO-BETA-1,4-GALACTANASE"/>
    <property type="match status" value="1"/>
</dbReference>